<evidence type="ECO:0000313" key="2">
    <source>
        <dbReference type="Proteomes" id="UP000239936"/>
    </source>
</evidence>
<evidence type="ECO:0000313" key="1">
    <source>
        <dbReference type="EMBL" id="PQJ96858.1"/>
    </source>
</evidence>
<organism evidence="1 2">
    <name type="scientific">Chromatium okenii</name>
    <dbReference type="NCBI Taxonomy" id="61644"/>
    <lineage>
        <taxon>Bacteria</taxon>
        <taxon>Pseudomonadati</taxon>
        <taxon>Pseudomonadota</taxon>
        <taxon>Gammaproteobacteria</taxon>
        <taxon>Chromatiales</taxon>
        <taxon>Chromatiaceae</taxon>
        <taxon>Chromatium</taxon>
    </lineage>
</organism>
<gene>
    <name evidence="1" type="ORF">CXB77_05440</name>
</gene>
<dbReference type="Proteomes" id="UP000239936">
    <property type="component" value="Unassembled WGS sequence"/>
</dbReference>
<comment type="caution">
    <text evidence="1">The sequence shown here is derived from an EMBL/GenBank/DDBJ whole genome shotgun (WGS) entry which is preliminary data.</text>
</comment>
<keyword evidence="1" id="KW-0614">Plasmid</keyword>
<sequence>MEQQAKQHHRSIDCEVMALLETVVNRPMPSNREERLAALLRISRRCATAPEYDSRSADDIIGYENQWLSGMTGSNNYGD</sequence>
<accession>A0A2S7XTP3</accession>
<geneLocation type="plasmid" evidence="1">
    <name>pCok386</name>
</geneLocation>
<reference evidence="1 2" key="1">
    <citation type="submission" date="2018-01" db="EMBL/GenBank/DDBJ databases">
        <title>The complete genome sequence of Chromatium okenii LaCa, a purple sulfur bacterium with a turbulent life.</title>
        <authorList>
            <person name="Luedin S.M."/>
            <person name="Liechti N."/>
            <person name="Storelli N."/>
            <person name="Danza F."/>
            <person name="Wittwer M."/>
            <person name="Pothier J.F."/>
            <person name="Tonolla M.A."/>
        </authorList>
    </citation>
    <scope>NUCLEOTIDE SEQUENCE [LARGE SCALE GENOMIC DNA]</scope>
    <source>
        <strain evidence="1 2">LaCa</strain>
        <plasmid evidence="1">pCok386</plasmid>
    </source>
</reference>
<proteinExistence type="predicted"/>
<keyword evidence="2" id="KW-1185">Reference proteome</keyword>
<protein>
    <submittedName>
        <fullName evidence="1">Uncharacterized protein</fullName>
    </submittedName>
</protein>
<name>A0A2S7XTP3_9GAMM</name>
<dbReference type="AlphaFoldDB" id="A0A2S7XTP3"/>
<dbReference type="EMBL" id="PPGH01000027">
    <property type="protein sequence ID" value="PQJ96858.1"/>
    <property type="molecule type" value="Genomic_DNA"/>
</dbReference>